<proteinExistence type="predicted"/>
<reference evidence="4" key="1">
    <citation type="submission" date="2024-06" db="UniProtKB">
        <authorList>
            <consortium name="RefSeq"/>
        </authorList>
    </citation>
    <scope>NUCLEOTIDE SEQUENCE [LARGE SCALE GENOMIC DNA]</scope>
    <source>
        <strain evidence="4">J_2021</strain>
    </source>
</reference>
<name>A0A8J0VJS0_XENLA</name>
<protein>
    <submittedName>
        <fullName evidence="5">Uncharacterized protein LOC108719150</fullName>
    </submittedName>
</protein>
<dbReference type="GO" id="GO:0002218">
    <property type="term" value="P:activation of innate immune response"/>
    <property type="evidence" value="ECO:0007669"/>
    <property type="project" value="InterPro"/>
</dbReference>
<dbReference type="SUPFAM" id="SSF57756">
    <property type="entry name" value="Retrovirus zinc finger-like domains"/>
    <property type="match status" value="1"/>
</dbReference>
<dbReference type="GO" id="GO:0003723">
    <property type="term" value="F:RNA binding"/>
    <property type="evidence" value="ECO:0007669"/>
    <property type="project" value="InterPro"/>
</dbReference>
<feature type="region of interest" description="Disordered" evidence="2">
    <location>
        <begin position="230"/>
        <end position="258"/>
    </location>
</feature>
<dbReference type="SMART" id="SM00343">
    <property type="entry name" value="ZnF_C2HC"/>
    <property type="match status" value="3"/>
</dbReference>
<dbReference type="InterPro" id="IPR057811">
    <property type="entry name" value="RBD_ZCCHC3_2nd"/>
</dbReference>
<dbReference type="PANTHER" id="PTHR22639">
    <property type="entry name" value="GAG-RELATED PROTEIN"/>
    <property type="match status" value="1"/>
</dbReference>
<dbReference type="Proteomes" id="UP000186698">
    <property type="component" value="Chromosome 2S"/>
</dbReference>
<sequence length="367" mass="42470">MDSFEEGVPAFARVRNSVRVVTEPSVGEERMRYIVDAILGDLGHVRREEILAIQDYPRRGVYDVTFVGEGVFTSFWRILSENQKDARLVGYKIFPHFEQEEVVLIIKSYSPNVKLKEVELVLGKFCEKLTFVGRILNGLGIWTSKFRFKAKFKKDVKPPARFQLGTWSLDVFFSGMPAFCKRCRMYGHKEDECTVCRNCGESSHDSKNCRQPKKCNLCFEIDHLYANCPKRSEKPERNTEERKEDDPSESQVKEIPVEPIVKPRVKEVKLSEKEEKVKVKRKKKQEEPLPKQEHPVSSAGKLVKPRGRTRGENLHRYWSDRTVTELNAYIQCMTDKEEIAAVTKIIQEGGGDEVIRGKVLEYFKTLK</sequence>
<evidence type="ECO:0000313" key="5">
    <source>
        <dbReference type="RefSeq" id="XP_018123314.2"/>
    </source>
</evidence>
<accession>A0A8J0VJS0</accession>
<keyword evidence="1" id="KW-0863">Zinc-finger</keyword>
<evidence type="ECO:0000259" key="3">
    <source>
        <dbReference type="PROSITE" id="PS50158"/>
    </source>
</evidence>
<keyword evidence="1" id="KW-0862">Zinc</keyword>
<reference evidence="5" key="2">
    <citation type="submission" date="2025-08" db="UniProtKB">
        <authorList>
            <consortium name="RefSeq"/>
        </authorList>
    </citation>
    <scope>IDENTIFICATION</scope>
    <source>
        <strain evidence="5">J_2021</strain>
        <tissue evidence="5">Erythrocytes</tissue>
    </source>
</reference>
<organism evidence="4 5">
    <name type="scientific">Xenopus laevis</name>
    <name type="common">African clawed frog</name>
    <dbReference type="NCBI Taxonomy" id="8355"/>
    <lineage>
        <taxon>Eukaryota</taxon>
        <taxon>Metazoa</taxon>
        <taxon>Chordata</taxon>
        <taxon>Craniata</taxon>
        <taxon>Vertebrata</taxon>
        <taxon>Euteleostomi</taxon>
        <taxon>Amphibia</taxon>
        <taxon>Batrachia</taxon>
        <taxon>Anura</taxon>
        <taxon>Pipoidea</taxon>
        <taxon>Pipidae</taxon>
        <taxon>Xenopodinae</taxon>
        <taxon>Xenopus</taxon>
        <taxon>Xenopus</taxon>
    </lineage>
</organism>
<feature type="region of interest" description="Disordered" evidence="2">
    <location>
        <begin position="273"/>
        <end position="306"/>
    </location>
</feature>
<keyword evidence="4" id="KW-1185">Reference proteome</keyword>
<dbReference type="Pfam" id="PF23057">
    <property type="entry name" value="RBD_ZCCHC3_1st"/>
    <property type="match status" value="1"/>
</dbReference>
<dbReference type="RefSeq" id="XP_018123314.2">
    <property type="nucleotide sequence ID" value="XM_018267825.2"/>
</dbReference>
<feature type="compositionally biased region" description="Basic and acidic residues" evidence="2">
    <location>
        <begin position="284"/>
        <end position="294"/>
    </location>
</feature>
<dbReference type="GO" id="GO:0003690">
    <property type="term" value="F:double-stranded DNA binding"/>
    <property type="evidence" value="ECO:0007669"/>
    <property type="project" value="InterPro"/>
</dbReference>
<dbReference type="AlphaFoldDB" id="A0A8J0VJS0"/>
<dbReference type="GO" id="GO:0008270">
    <property type="term" value="F:zinc ion binding"/>
    <property type="evidence" value="ECO:0007669"/>
    <property type="project" value="UniProtKB-KW"/>
</dbReference>
<evidence type="ECO:0000256" key="2">
    <source>
        <dbReference type="SAM" id="MobiDB-lite"/>
    </source>
</evidence>
<keyword evidence="1" id="KW-0479">Metal-binding</keyword>
<dbReference type="InterPro" id="IPR001878">
    <property type="entry name" value="Znf_CCHC"/>
</dbReference>
<feature type="domain" description="CCHC-type" evidence="3">
    <location>
        <begin position="196"/>
        <end position="211"/>
    </location>
</feature>
<evidence type="ECO:0000313" key="4">
    <source>
        <dbReference type="Proteomes" id="UP000186698"/>
    </source>
</evidence>
<dbReference type="PANTHER" id="PTHR22639:SF6">
    <property type="entry name" value="ZINC FINGER CCHC DOMAIN-CONTAINING PROTEIN 3-LIKE"/>
    <property type="match status" value="1"/>
</dbReference>
<dbReference type="InterPro" id="IPR042509">
    <property type="entry name" value="ZCCHC3"/>
</dbReference>
<dbReference type="KEGG" id="xla:108719150"/>
<evidence type="ECO:0000256" key="1">
    <source>
        <dbReference type="PROSITE-ProRule" id="PRU00047"/>
    </source>
</evidence>
<dbReference type="OrthoDB" id="3863715at2759"/>
<dbReference type="PROSITE" id="PS50158">
    <property type="entry name" value="ZF_CCHC"/>
    <property type="match status" value="1"/>
</dbReference>
<dbReference type="InterPro" id="IPR057810">
    <property type="entry name" value="RBD_ZCCHC3_1st"/>
</dbReference>
<gene>
    <name evidence="5" type="primary">LOC108719150</name>
</gene>
<feature type="compositionally biased region" description="Basic and acidic residues" evidence="2">
    <location>
        <begin position="230"/>
        <end position="256"/>
    </location>
</feature>
<dbReference type="Gene3D" id="4.10.60.10">
    <property type="entry name" value="Zinc finger, CCHC-type"/>
    <property type="match status" value="1"/>
</dbReference>
<dbReference type="GeneID" id="108719150"/>
<dbReference type="Pfam" id="PF23058">
    <property type="entry name" value="RBD_ZCCHC3_2nd"/>
    <property type="match status" value="1"/>
</dbReference>
<dbReference type="InterPro" id="IPR036875">
    <property type="entry name" value="Znf_CCHC_sf"/>
</dbReference>